<feature type="transmembrane region" description="Helical" evidence="6">
    <location>
        <begin position="259"/>
        <end position="279"/>
    </location>
</feature>
<dbReference type="EMBL" id="BQKY01000003">
    <property type="protein sequence ID" value="GJN88689.1"/>
    <property type="molecule type" value="Genomic_DNA"/>
</dbReference>
<dbReference type="Proteomes" id="UP001342314">
    <property type="component" value="Unassembled WGS sequence"/>
</dbReference>
<dbReference type="AlphaFoldDB" id="A0AAV5GDU2"/>
<proteinExistence type="predicted"/>
<protein>
    <submittedName>
        <fullName evidence="7">Uncharacterized protein</fullName>
    </submittedName>
</protein>
<accession>A0AAV5GDU2</accession>
<feature type="transmembrane region" description="Helical" evidence="6">
    <location>
        <begin position="87"/>
        <end position="107"/>
    </location>
</feature>
<dbReference type="PANTHER" id="PTHR11040:SF32">
    <property type="entry name" value="ZINC-REGULATED TRANSPORTER 1"/>
    <property type="match status" value="1"/>
</dbReference>
<keyword evidence="3 6" id="KW-1133">Transmembrane helix</keyword>
<dbReference type="InterPro" id="IPR003689">
    <property type="entry name" value="ZIP"/>
</dbReference>
<feature type="region of interest" description="Disordered" evidence="5">
    <location>
        <begin position="121"/>
        <end position="142"/>
    </location>
</feature>
<feature type="transmembrane region" description="Helical" evidence="6">
    <location>
        <begin position="190"/>
        <end position="214"/>
    </location>
</feature>
<keyword evidence="4 6" id="KW-0472">Membrane</keyword>
<feature type="transmembrane region" description="Helical" evidence="6">
    <location>
        <begin position="330"/>
        <end position="349"/>
    </location>
</feature>
<reference evidence="7 8" key="1">
    <citation type="submission" date="2021-12" db="EMBL/GenBank/DDBJ databases">
        <title>High titer production of polyol ester of fatty acids by Rhodotorula paludigena BS15 towards product separation-free biomass refinery.</title>
        <authorList>
            <person name="Mano J."/>
            <person name="Ono H."/>
            <person name="Tanaka T."/>
            <person name="Naito K."/>
            <person name="Sushida H."/>
            <person name="Ike M."/>
            <person name="Tokuyasu K."/>
            <person name="Kitaoka M."/>
        </authorList>
    </citation>
    <scope>NUCLEOTIDE SEQUENCE [LARGE SCALE GENOMIC DNA]</scope>
    <source>
        <strain evidence="7 8">BS15</strain>
    </source>
</reference>
<keyword evidence="2 6" id="KW-0812">Transmembrane</keyword>
<comment type="subcellular location">
    <subcellularLocation>
        <location evidence="1">Membrane</location>
        <topology evidence="1">Multi-pass membrane protein</topology>
    </subcellularLocation>
</comment>
<feature type="transmembrane region" description="Helical" evidence="6">
    <location>
        <begin position="18"/>
        <end position="38"/>
    </location>
</feature>
<evidence type="ECO:0000256" key="3">
    <source>
        <dbReference type="ARBA" id="ARBA00022989"/>
    </source>
</evidence>
<evidence type="ECO:0000256" key="2">
    <source>
        <dbReference type="ARBA" id="ARBA00022692"/>
    </source>
</evidence>
<name>A0AAV5GDU2_9BASI</name>
<evidence type="ECO:0000256" key="1">
    <source>
        <dbReference type="ARBA" id="ARBA00004141"/>
    </source>
</evidence>
<comment type="caution">
    <text evidence="7">The sequence shown here is derived from an EMBL/GenBank/DDBJ whole genome shotgun (WGS) entry which is preliminary data.</text>
</comment>
<evidence type="ECO:0000256" key="5">
    <source>
        <dbReference type="SAM" id="MobiDB-lite"/>
    </source>
</evidence>
<dbReference type="GO" id="GO:0005385">
    <property type="term" value="F:zinc ion transmembrane transporter activity"/>
    <property type="evidence" value="ECO:0007669"/>
    <property type="project" value="TreeGrafter"/>
</dbReference>
<dbReference type="GO" id="GO:0005886">
    <property type="term" value="C:plasma membrane"/>
    <property type="evidence" value="ECO:0007669"/>
    <property type="project" value="TreeGrafter"/>
</dbReference>
<organism evidence="7 8">
    <name type="scientific">Rhodotorula paludigena</name>
    <dbReference type="NCBI Taxonomy" id="86838"/>
    <lineage>
        <taxon>Eukaryota</taxon>
        <taxon>Fungi</taxon>
        <taxon>Dikarya</taxon>
        <taxon>Basidiomycota</taxon>
        <taxon>Pucciniomycotina</taxon>
        <taxon>Microbotryomycetes</taxon>
        <taxon>Sporidiobolales</taxon>
        <taxon>Sporidiobolaceae</taxon>
        <taxon>Rhodotorula</taxon>
    </lineage>
</organism>
<keyword evidence="8" id="KW-1185">Reference proteome</keyword>
<dbReference type="Pfam" id="PF02535">
    <property type="entry name" value="Zip"/>
    <property type="match status" value="1"/>
</dbReference>
<feature type="transmembrane region" description="Helical" evidence="6">
    <location>
        <begin position="291"/>
        <end position="310"/>
    </location>
</feature>
<gene>
    <name evidence="7" type="ORF">Rhopal_001655-T1</name>
</gene>
<evidence type="ECO:0000313" key="7">
    <source>
        <dbReference type="EMBL" id="GJN88689.1"/>
    </source>
</evidence>
<evidence type="ECO:0000256" key="4">
    <source>
        <dbReference type="ARBA" id="ARBA00023136"/>
    </source>
</evidence>
<evidence type="ECO:0000256" key="6">
    <source>
        <dbReference type="SAM" id="Phobius"/>
    </source>
</evidence>
<dbReference type="PANTHER" id="PTHR11040">
    <property type="entry name" value="ZINC/IRON TRANSPORTER"/>
    <property type="match status" value="1"/>
</dbReference>
<feature type="transmembrane region" description="Helical" evidence="6">
    <location>
        <begin position="226"/>
        <end position="247"/>
    </location>
</feature>
<sequence>MSNACAGSSADGILGLRVGGLFIILVTSLVGTLFPVIAKRVPFLRRRVPGSVFEFAKFFGSAADQLGGRSIRSAGGCIDDTWADFPYASAFCMSALFAAFVLQMVAFRLGSAKLAKMGKTQPDQPTQCFPARPSSLDSVVPTPRDTISGGDELELSRNPSLVADKAPLPGETRPTLREHAFHDASEENPLLAQAIAIGTLEFGICFHSVIIGLTLAVTQSSEFRPLLVVIVFHQAFEGLGVGTRLAFLDTKPGYEWIPWVGSLIYSICTPIGMAVGLGLEQGLAITGESATLASGIMNSLSAGILLYTALVELMAHEFVFNRFYHTCGWGSFSFAIVSFAVGAGLMGLIGKWA</sequence>
<evidence type="ECO:0000313" key="8">
    <source>
        <dbReference type="Proteomes" id="UP001342314"/>
    </source>
</evidence>